<keyword evidence="4" id="KW-0539">Nucleus</keyword>
<dbReference type="SUPFAM" id="SSF101941">
    <property type="entry name" value="NAC domain"/>
    <property type="match status" value="1"/>
</dbReference>
<accession>A0A162B349</accession>
<proteinExistence type="predicted"/>
<sequence>MEDCTDNKPQLMVKYQSFKEEENTSNISTDLVVVGNDSSIERKPNIRRQAAVRINEKNDIECLPGYRFNPFDHELLVHYLWRKVRNQPLPHNKIAEIELYKYNPEDITQVEQGLVDKEWYFFTPRDRKYKNGLRPNRAAGNGYWKATGADKDVTCKGVIVGHRKALVFYNGKAPKGDKTNWIMHEFRVKEEQKEQQRIRTSDNDMRLDDWVLCRIYKKDDRTRRAPKQSHADNSFDNSLDESSPSNQNAVAATRNDNYETGGDLCYDIGGNNPPLMGQNVVVQNPQLMGVNDLRSITDLRSAIAMNNNAHFTNHYVDTSMHTPYLANPPAYSNPQPLRYIAQSSFPTYSLENLPYLDSSFENWGNTGQYYSPVENSFLNDSPNDPVLVQSNTGHVLQSISRNNIIVSENNSDIITPSNDNSPS</sequence>
<reference evidence="7" key="1">
    <citation type="journal article" date="2016" name="Nat. Genet.">
        <title>A high-quality carrot genome assembly provides new insights into carotenoid accumulation and asterid genome evolution.</title>
        <authorList>
            <person name="Iorizzo M."/>
            <person name="Ellison S."/>
            <person name="Senalik D."/>
            <person name="Zeng P."/>
            <person name="Satapoomin P."/>
            <person name="Huang J."/>
            <person name="Bowman M."/>
            <person name="Iovene M."/>
            <person name="Sanseverino W."/>
            <person name="Cavagnaro P."/>
            <person name="Yildiz M."/>
            <person name="Macko-Podgorni A."/>
            <person name="Moranska E."/>
            <person name="Grzebelus E."/>
            <person name="Grzebelus D."/>
            <person name="Ashrafi H."/>
            <person name="Zheng Z."/>
            <person name="Cheng S."/>
            <person name="Spooner D."/>
            <person name="Van Deynze A."/>
            <person name="Simon P."/>
        </authorList>
    </citation>
    <scope>NUCLEOTIDE SEQUENCE [LARGE SCALE GENOMIC DNA]</scope>
    <source>
        <tissue evidence="7">Leaf</tissue>
    </source>
</reference>
<dbReference type="AlphaFoldDB" id="A0A162B349"/>
<dbReference type="InterPro" id="IPR036093">
    <property type="entry name" value="NAC_dom_sf"/>
</dbReference>
<keyword evidence="3" id="KW-0804">Transcription</keyword>
<dbReference type="GO" id="GO:0006355">
    <property type="term" value="P:regulation of DNA-templated transcription"/>
    <property type="evidence" value="ECO:0007669"/>
    <property type="project" value="InterPro"/>
</dbReference>
<gene>
    <name evidence="7" type="ORF">DCAR_002079</name>
</gene>
<keyword evidence="1" id="KW-0805">Transcription regulation</keyword>
<feature type="region of interest" description="Disordered" evidence="5">
    <location>
        <begin position="221"/>
        <end position="249"/>
    </location>
</feature>
<name>A0A162B349_DAUCS</name>
<comment type="caution">
    <text evidence="7">The sequence shown here is derived from an EMBL/GenBank/DDBJ whole genome shotgun (WGS) entry which is preliminary data.</text>
</comment>
<organism evidence="7">
    <name type="scientific">Daucus carota subsp. sativus</name>
    <name type="common">Carrot</name>
    <dbReference type="NCBI Taxonomy" id="79200"/>
    <lineage>
        <taxon>Eukaryota</taxon>
        <taxon>Viridiplantae</taxon>
        <taxon>Streptophyta</taxon>
        <taxon>Embryophyta</taxon>
        <taxon>Tracheophyta</taxon>
        <taxon>Spermatophyta</taxon>
        <taxon>Magnoliopsida</taxon>
        <taxon>eudicotyledons</taxon>
        <taxon>Gunneridae</taxon>
        <taxon>Pentapetalae</taxon>
        <taxon>asterids</taxon>
        <taxon>campanulids</taxon>
        <taxon>Apiales</taxon>
        <taxon>Apiaceae</taxon>
        <taxon>Apioideae</taxon>
        <taxon>Scandiceae</taxon>
        <taxon>Daucinae</taxon>
        <taxon>Daucus</taxon>
        <taxon>Daucus sect. Daucus</taxon>
    </lineage>
</organism>
<dbReference type="EMBL" id="LNRQ01000001">
    <property type="protein sequence ID" value="KZN09423.1"/>
    <property type="molecule type" value="Genomic_DNA"/>
</dbReference>
<feature type="domain" description="NAC" evidence="6">
    <location>
        <begin position="62"/>
        <end position="218"/>
    </location>
</feature>
<keyword evidence="2" id="KW-0238">DNA-binding</keyword>
<dbReference type="GO" id="GO:0003677">
    <property type="term" value="F:DNA binding"/>
    <property type="evidence" value="ECO:0007669"/>
    <property type="project" value="UniProtKB-KW"/>
</dbReference>
<evidence type="ECO:0000256" key="2">
    <source>
        <dbReference type="ARBA" id="ARBA00023125"/>
    </source>
</evidence>
<dbReference type="Gene3D" id="2.170.150.80">
    <property type="entry name" value="NAC domain"/>
    <property type="match status" value="1"/>
</dbReference>
<evidence type="ECO:0000256" key="4">
    <source>
        <dbReference type="ARBA" id="ARBA00023242"/>
    </source>
</evidence>
<evidence type="ECO:0000256" key="3">
    <source>
        <dbReference type="ARBA" id="ARBA00023163"/>
    </source>
</evidence>
<dbReference type="Pfam" id="PF02365">
    <property type="entry name" value="NAM"/>
    <property type="match status" value="1"/>
</dbReference>
<dbReference type="PROSITE" id="PS51005">
    <property type="entry name" value="NAC"/>
    <property type="match status" value="1"/>
</dbReference>
<evidence type="ECO:0000256" key="1">
    <source>
        <dbReference type="ARBA" id="ARBA00023015"/>
    </source>
</evidence>
<feature type="compositionally biased region" description="Polar residues" evidence="5">
    <location>
        <begin position="231"/>
        <end position="249"/>
    </location>
</feature>
<dbReference type="STRING" id="79200.A0A162B349"/>
<dbReference type="PANTHER" id="PTHR31719">
    <property type="entry name" value="NAC TRANSCRIPTION FACTOR 56"/>
    <property type="match status" value="1"/>
</dbReference>
<protein>
    <recommendedName>
        <fullName evidence="6">NAC domain-containing protein</fullName>
    </recommendedName>
</protein>
<evidence type="ECO:0000313" key="7">
    <source>
        <dbReference type="EMBL" id="KZN09423.1"/>
    </source>
</evidence>
<dbReference type="OrthoDB" id="1424968at2759"/>
<dbReference type="InterPro" id="IPR003441">
    <property type="entry name" value="NAC-dom"/>
</dbReference>
<dbReference type="Gramene" id="KZN09423">
    <property type="protein sequence ID" value="KZN09423"/>
    <property type="gene ID" value="DCAR_002079"/>
</dbReference>
<dbReference type="KEGG" id="dcr:108227292"/>
<evidence type="ECO:0000256" key="5">
    <source>
        <dbReference type="SAM" id="MobiDB-lite"/>
    </source>
</evidence>
<evidence type="ECO:0000259" key="6">
    <source>
        <dbReference type="PROSITE" id="PS51005"/>
    </source>
</evidence>
<dbReference type="PANTHER" id="PTHR31719:SF179">
    <property type="entry name" value="OS08G0148400 PROTEIN"/>
    <property type="match status" value="1"/>
</dbReference>